<dbReference type="EMBL" id="QVME01000005">
    <property type="protein sequence ID" value="RGE67328.1"/>
    <property type="molecule type" value="Genomic_DNA"/>
</dbReference>
<evidence type="ECO:0000313" key="1">
    <source>
        <dbReference type="EMBL" id="RGE67328.1"/>
    </source>
</evidence>
<sequence>MAMRHKIHRLEDQPMNRFGRTLAVLFCLILCLFSTACSGKAQPAAAPAQLASLAQTLEALTDDAGDPLFADPQHPDEDELLNRYGIDCTLLDDWRICFAKDSCFYFILHPADGRENDVKNNIADAIGKLASQLELYEPEQCARVKGHLLTLRGDLLIYIACADNDAASAALG</sequence>
<dbReference type="AlphaFoldDB" id="A0A3E3IJP7"/>
<gene>
    <name evidence="1" type="ORF">DXC40_11030</name>
</gene>
<reference evidence="1 2" key="1">
    <citation type="submission" date="2018-08" db="EMBL/GenBank/DDBJ databases">
        <title>A genome reference for cultivated species of the human gut microbiota.</title>
        <authorList>
            <person name="Zou Y."/>
            <person name="Xue W."/>
            <person name="Luo G."/>
        </authorList>
    </citation>
    <scope>NUCLEOTIDE SEQUENCE [LARGE SCALE GENOMIC DNA]</scope>
    <source>
        <strain evidence="1 2">TF05-12AC</strain>
    </source>
</reference>
<protein>
    <submittedName>
        <fullName evidence="1">DUF4358 domain-containing protein</fullName>
    </submittedName>
</protein>
<evidence type="ECO:0000313" key="2">
    <source>
        <dbReference type="Proteomes" id="UP000260828"/>
    </source>
</evidence>
<name>A0A3E3IJP7_9FIRM</name>
<comment type="caution">
    <text evidence="1">The sequence shown here is derived from an EMBL/GenBank/DDBJ whole genome shotgun (WGS) entry which is preliminary data.</text>
</comment>
<proteinExistence type="predicted"/>
<accession>A0A3E3IJP7</accession>
<dbReference type="Proteomes" id="UP000260828">
    <property type="component" value="Unassembled WGS sequence"/>
</dbReference>
<organism evidence="1 2">
    <name type="scientific">Anaerotruncus colihominis</name>
    <dbReference type="NCBI Taxonomy" id="169435"/>
    <lineage>
        <taxon>Bacteria</taxon>
        <taxon>Bacillati</taxon>
        <taxon>Bacillota</taxon>
        <taxon>Clostridia</taxon>
        <taxon>Eubacteriales</taxon>
        <taxon>Oscillospiraceae</taxon>
        <taxon>Anaerotruncus</taxon>
    </lineage>
</organism>